<comment type="caution">
    <text evidence="3">The sequence shown here is derived from an EMBL/GenBank/DDBJ whole genome shotgun (WGS) entry which is preliminary data.</text>
</comment>
<name>A0A4R4N6T0_9ACTN</name>
<reference evidence="3 4" key="1">
    <citation type="submission" date="2019-02" db="EMBL/GenBank/DDBJ databases">
        <title>Draft genome sequences of novel Actinobacteria.</title>
        <authorList>
            <person name="Sahin N."/>
            <person name="Ay H."/>
            <person name="Saygin H."/>
        </authorList>
    </citation>
    <scope>NUCLEOTIDE SEQUENCE [LARGE SCALE GENOMIC DNA]</scope>
    <source>
        <strain evidence="3 4">KC201</strain>
    </source>
</reference>
<proteinExistence type="inferred from homology"/>
<dbReference type="Gene3D" id="3.40.720.10">
    <property type="entry name" value="Alkaline Phosphatase, subunit A"/>
    <property type="match status" value="1"/>
</dbReference>
<dbReference type="InterPro" id="IPR000917">
    <property type="entry name" value="Sulfatase_N"/>
</dbReference>
<comment type="similarity">
    <text evidence="1">Belongs to the sulfatase family.</text>
</comment>
<dbReference type="EMBL" id="SMJZ01000143">
    <property type="protein sequence ID" value="TDC02052.1"/>
    <property type="molecule type" value="Genomic_DNA"/>
</dbReference>
<dbReference type="InterPro" id="IPR050738">
    <property type="entry name" value="Sulfatase"/>
</dbReference>
<dbReference type="RefSeq" id="WP_132337443.1">
    <property type="nucleotide sequence ID" value="NZ_SMJZ01000143.1"/>
</dbReference>
<dbReference type="AlphaFoldDB" id="A0A4R4N6T0"/>
<dbReference type="GO" id="GO:0004065">
    <property type="term" value="F:arylsulfatase activity"/>
    <property type="evidence" value="ECO:0007669"/>
    <property type="project" value="TreeGrafter"/>
</dbReference>
<accession>A0A4R4N6T0</accession>
<evidence type="ECO:0000256" key="1">
    <source>
        <dbReference type="ARBA" id="ARBA00008779"/>
    </source>
</evidence>
<dbReference type="Proteomes" id="UP000295157">
    <property type="component" value="Unassembled WGS sequence"/>
</dbReference>
<organism evidence="3 4">
    <name type="scientific">Nonomuraea longispora</name>
    <dbReference type="NCBI Taxonomy" id="1848320"/>
    <lineage>
        <taxon>Bacteria</taxon>
        <taxon>Bacillati</taxon>
        <taxon>Actinomycetota</taxon>
        <taxon>Actinomycetes</taxon>
        <taxon>Streptosporangiales</taxon>
        <taxon>Streptosporangiaceae</taxon>
        <taxon>Nonomuraea</taxon>
    </lineage>
</organism>
<dbReference type="PANTHER" id="PTHR42693">
    <property type="entry name" value="ARYLSULFATASE FAMILY MEMBER"/>
    <property type="match status" value="1"/>
</dbReference>
<dbReference type="Pfam" id="PF00884">
    <property type="entry name" value="Sulfatase"/>
    <property type="match status" value="1"/>
</dbReference>
<dbReference type="Gene3D" id="3.30.1120.10">
    <property type="match status" value="1"/>
</dbReference>
<dbReference type="SUPFAM" id="SSF53649">
    <property type="entry name" value="Alkaline phosphatase-like"/>
    <property type="match status" value="1"/>
</dbReference>
<feature type="domain" description="Sulfatase N-terminal" evidence="2">
    <location>
        <begin position="6"/>
        <end position="295"/>
    </location>
</feature>
<keyword evidence="4" id="KW-1185">Reference proteome</keyword>
<sequence length="393" mass="42243">MPPAPPNVVLIVADDLGPGDLGVLGSRAVRTPHLDALARHGRRFTAAYAAAATDTPSRAGLLTGRYGARLGLPHSLGRGADAGLGPGAVTIASALRAAGYATACVGQWRLGDRPQDHPLRHGFGRFHGTMYGTDVSPLPLVEGHEVVKDDFDVSGGIAHFTAKAREFVAERREQPFFLYLSYLDPHVPYRPDPAFAGRSAAGAYGDVVECLDHHVGALLGELDRNGLRGSTLVIFTSDNGPRYEGATQRRRGRKPEVYDGGVRVPFLIRGPGRVRPGADHEPMSLVDVPATLAALCSAPMRDLDGYDLSPRLAGHDAGRPPVYLFFGPHLNAARHGRWKLHVRFSSDRTAYMPQLFDVAADPGETCDVSSRHADVAERMRTGLEEFARTVEAS</sequence>
<evidence type="ECO:0000259" key="2">
    <source>
        <dbReference type="Pfam" id="PF00884"/>
    </source>
</evidence>
<gene>
    <name evidence="3" type="ORF">E1267_30280</name>
</gene>
<dbReference type="InterPro" id="IPR017850">
    <property type="entry name" value="Alkaline_phosphatase_core_sf"/>
</dbReference>
<dbReference type="PANTHER" id="PTHR42693:SF33">
    <property type="entry name" value="ARYLSULFATASE"/>
    <property type="match status" value="1"/>
</dbReference>
<evidence type="ECO:0000313" key="4">
    <source>
        <dbReference type="Proteomes" id="UP000295157"/>
    </source>
</evidence>
<protein>
    <submittedName>
        <fullName evidence="3">Sulfatase</fullName>
    </submittedName>
</protein>
<evidence type="ECO:0000313" key="3">
    <source>
        <dbReference type="EMBL" id="TDC02052.1"/>
    </source>
</evidence>
<dbReference type="OrthoDB" id="9777306at2"/>